<evidence type="ECO:0000313" key="4">
    <source>
        <dbReference type="Proteomes" id="UP000192610"/>
    </source>
</evidence>
<dbReference type="STRING" id="354355.SAMN05660816_04802"/>
<proteinExistence type="predicted"/>
<feature type="transmembrane region" description="Helical" evidence="1">
    <location>
        <begin position="202"/>
        <end position="222"/>
    </location>
</feature>
<keyword evidence="4" id="KW-1185">Reference proteome</keyword>
<evidence type="ECO:0000313" key="3">
    <source>
        <dbReference type="EMBL" id="OQP52872.1"/>
    </source>
</evidence>
<keyword evidence="1" id="KW-0812">Transmembrane</keyword>
<dbReference type="RefSeq" id="WP_081197971.1">
    <property type="nucleotide sequence ID" value="NZ_FOCZ01000009.1"/>
</dbReference>
<feature type="transmembrane region" description="Helical" evidence="1">
    <location>
        <begin position="38"/>
        <end position="57"/>
    </location>
</feature>
<dbReference type="GO" id="GO:0016717">
    <property type="term" value="F:oxidoreductase activity, acting on paired donors, with oxidation of a pair of donors resulting in the reduction of molecular oxygen to two molecules of water"/>
    <property type="evidence" value="ECO:0007669"/>
    <property type="project" value="TreeGrafter"/>
</dbReference>
<dbReference type="PIRSF" id="PIRSF015921">
    <property type="entry name" value="FA_sphinglp_des"/>
    <property type="match status" value="1"/>
</dbReference>
<dbReference type="Pfam" id="PF00487">
    <property type="entry name" value="FA_desaturase"/>
    <property type="match status" value="1"/>
</dbReference>
<dbReference type="InterPro" id="IPR012171">
    <property type="entry name" value="Fatty_acid_desaturase"/>
</dbReference>
<gene>
    <name evidence="3" type="ORF">A4H97_24570</name>
</gene>
<dbReference type="CDD" id="cd03506">
    <property type="entry name" value="Delta6-FADS-like"/>
    <property type="match status" value="1"/>
</dbReference>
<organism evidence="3 4">
    <name type="scientific">Niastella yeongjuensis</name>
    <dbReference type="NCBI Taxonomy" id="354355"/>
    <lineage>
        <taxon>Bacteria</taxon>
        <taxon>Pseudomonadati</taxon>
        <taxon>Bacteroidota</taxon>
        <taxon>Chitinophagia</taxon>
        <taxon>Chitinophagales</taxon>
        <taxon>Chitinophagaceae</taxon>
        <taxon>Niastella</taxon>
    </lineage>
</organism>
<dbReference type="EMBL" id="LVXG01000007">
    <property type="protein sequence ID" value="OQP52872.1"/>
    <property type="molecule type" value="Genomic_DNA"/>
</dbReference>
<dbReference type="GO" id="GO:0008610">
    <property type="term" value="P:lipid biosynthetic process"/>
    <property type="evidence" value="ECO:0007669"/>
    <property type="project" value="UniProtKB-ARBA"/>
</dbReference>
<feature type="transmembrane region" description="Helical" evidence="1">
    <location>
        <begin position="160"/>
        <end position="181"/>
    </location>
</feature>
<reference evidence="4" key="1">
    <citation type="submission" date="2016-04" db="EMBL/GenBank/DDBJ databases">
        <authorList>
            <person name="Chen L."/>
            <person name="Zhuang W."/>
            <person name="Wang G."/>
        </authorList>
    </citation>
    <scope>NUCLEOTIDE SEQUENCE [LARGE SCALE GENOMIC DNA]</scope>
    <source>
        <strain evidence="4">17621</strain>
    </source>
</reference>
<dbReference type="Proteomes" id="UP000192610">
    <property type="component" value="Unassembled WGS sequence"/>
</dbReference>
<comment type="caution">
    <text evidence="3">The sequence shown here is derived from an EMBL/GenBank/DDBJ whole genome shotgun (WGS) entry which is preliminary data.</text>
</comment>
<keyword evidence="1" id="KW-1133">Transmembrane helix</keyword>
<feature type="transmembrane region" description="Helical" evidence="1">
    <location>
        <begin position="63"/>
        <end position="86"/>
    </location>
</feature>
<dbReference type="PANTHER" id="PTHR19353:SF19">
    <property type="entry name" value="DELTA(5) FATTY ACID DESATURASE C-RELATED"/>
    <property type="match status" value="1"/>
</dbReference>
<protein>
    <submittedName>
        <fullName evidence="3">Fatty acid desaturase</fullName>
    </submittedName>
</protein>
<sequence length="357" mass="41662">MPKITFNNRDHLFFRSVKNSVEAYFQNNRLKKTGNWKLYLKAIILIPMGITTYIWLLVGDYSWPVGILLSVFFGFTLVCIAFNVMHDACHGSYSGKKWVNEFMGLSMNVLGSNAFIWKIKHNIIHHTYTNIDGVDDDIANGPLLRQCITQKWMPIHRYQFIYMFLLYSVSTIAWMWGTDFYKYFAKKIHTTAINKIGAGQHFLFWVSKVLYVFFYAVVPVYFLGWQAWLTGFLILHVTMGLVLSVVFQLAHVVEKTSFDAVAKNNKIIASEWAVHEVRTTADFAPRNKVVSWLVGGLNFQIEHHLFPHISHVHYPALSRIIRKQCELFGLPYHYYPTLRQAIYSHVRLMKQLGRNYK</sequence>
<feature type="transmembrane region" description="Helical" evidence="1">
    <location>
        <begin position="98"/>
        <end position="117"/>
    </location>
</feature>
<dbReference type="OrthoDB" id="104711at2"/>
<feature type="transmembrane region" description="Helical" evidence="1">
    <location>
        <begin position="228"/>
        <end position="250"/>
    </location>
</feature>
<dbReference type="InterPro" id="IPR005804">
    <property type="entry name" value="FA_desaturase_dom"/>
</dbReference>
<keyword evidence="1" id="KW-0472">Membrane</keyword>
<dbReference type="AlphaFoldDB" id="A0A1V9F3L4"/>
<dbReference type="GO" id="GO:0016020">
    <property type="term" value="C:membrane"/>
    <property type="evidence" value="ECO:0007669"/>
    <property type="project" value="TreeGrafter"/>
</dbReference>
<feature type="domain" description="Fatty acid desaturase" evidence="2">
    <location>
        <begin position="62"/>
        <end position="335"/>
    </location>
</feature>
<evidence type="ECO:0000256" key="1">
    <source>
        <dbReference type="SAM" id="Phobius"/>
    </source>
</evidence>
<dbReference type="PANTHER" id="PTHR19353">
    <property type="entry name" value="FATTY ACID DESATURASE 2"/>
    <property type="match status" value="1"/>
</dbReference>
<accession>A0A1V9F3L4</accession>
<name>A0A1V9F3L4_9BACT</name>
<evidence type="ECO:0000259" key="2">
    <source>
        <dbReference type="Pfam" id="PF00487"/>
    </source>
</evidence>